<dbReference type="Pfam" id="PF01248">
    <property type="entry name" value="Ribosomal_L7Ae"/>
    <property type="match status" value="1"/>
</dbReference>
<sequence length="747" mass="82265">MAAPVVPKSKAKANLNTLVSKEKSAKLTQKHVLCAYKHPWPRPSEQVEESILWKLTETLKTLPNIFHSTKTSEADADKSKKALVRGQLQIGLSSVLRALERDDLRCVLVSGKAKPAITVDHVISLARDRGCPLLCLDGLSATLATALKSKTLPLCIGFRKLQEDQQSEFGSVISLIEENVQSLPSTSTDKITNAEIDEKGNGETADDFTGAVHVPIQQSLEPFRPSKNGGQQRYIKIKSEDAACLLAEIKRVFSSALAKPPLPSSSSKHAKKKKKKQNRHRNVKEPFEKKLHHQFEAGKRIVVGAMERGCLEVVLVSQEVEHVIASLPAFSGNSSKSPPVIILPGLTNMLRVLTSGVCAVSFLGVKKLNLLPANSHRDFEKVLEICSQSQKNNVDPLLSIREAEVDASVLNANNSNLDSKDEKFIDKQPKQRADTETKNAREQEEVENEEEEEEDYSYFYILKKDSKDLADLRSELKNDVVQSEKAKTFSSDFISLSAVQWEAATDHTKKSDNSRGLQTKEASSTAQNQSVEGPPVSAEENEAENTTAKSLSTLKQDCKSQESVDFISLPSTLELLKSGSTTQFEEEVMQTPAEEPIGRLILANILSRMRANKETKYEDAKPAENKTAEGKEFSERGDSLSGMFQVDRGGSSTSGSRLTAKGDCNSENSRESTTNNRTALGEDALKSSQGQKDVDYLTLDVAARKKGKSKSLKRTLEQEAGFISFNYTEANIKTMVSNPSKKRKKKK</sequence>
<dbReference type="GO" id="GO:0000172">
    <property type="term" value="C:ribonuclease MRP complex"/>
    <property type="evidence" value="ECO:0007669"/>
    <property type="project" value="InterPro"/>
</dbReference>
<organism evidence="3 4">
    <name type="scientific">Plakobranchus ocellatus</name>
    <dbReference type="NCBI Taxonomy" id="259542"/>
    <lineage>
        <taxon>Eukaryota</taxon>
        <taxon>Metazoa</taxon>
        <taxon>Spiralia</taxon>
        <taxon>Lophotrochozoa</taxon>
        <taxon>Mollusca</taxon>
        <taxon>Gastropoda</taxon>
        <taxon>Heterobranchia</taxon>
        <taxon>Euthyneura</taxon>
        <taxon>Panpulmonata</taxon>
        <taxon>Sacoglossa</taxon>
        <taxon>Placobranchoidea</taxon>
        <taxon>Plakobranchidae</taxon>
        <taxon>Plakobranchus</taxon>
    </lineage>
</organism>
<evidence type="ECO:0000313" key="4">
    <source>
        <dbReference type="Proteomes" id="UP000735302"/>
    </source>
</evidence>
<accession>A0AAV3Z123</accession>
<feature type="region of interest" description="Disordered" evidence="1">
    <location>
        <begin position="505"/>
        <end position="555"/>
    </location>
</feature>
<dbReference type="SUPFAM" id="SSF55315">
    <property type="entry name" value="L30e-like"/>
    <property type="match status" value="1"/>
</dbReference>
<dbReference type="AlphaFoldDB" id="A0AAV3Z123"/>
<reference evidence="3 4" key="1">
    <citation type="journal article" date="2021" name="Elife">
        <title>Chloroplast acquisition without the gene transfer in kleptoplastic sea slugs, Plakobranchus ocellatus.</title>
        <authorList>
            <person name="Maeda T."/>
            <person name="Takahashi S."/>
            <person name="Yoshida T."/>
            <person name="Shimamura S."/>
            <person name="Takaki Y."/>
            <person name="Nagai Y."/>
            <person name="Toyoda A."/>
            <person name="Suzuki Y."/>
            <person name="Arimoto A."/>
            <person name="Ishii H."/>
            <person name="Satoh N."/>
            <person name="Nishiyama T."/>
            <person name="Hasebe M."/>
            <person name="Maruyama T."/>
            <person name="Minagawa J."/>
            <person name="Obokata J."/>
            <person name="Shigenobu S."/>
        </authorList>
    </citation>
    <scope>NUCLEOTIDE SEQUENCE [LARGE SCALE GENOMIC DNA]</scope>
</reference>
<dbReference type="GO" id="GO:0001682">
    <property type="term" value="P:tRNA 5'-leader removal"/>
    <property type="evidence" value="ECO:0007669"/>
    <property type="project" value="InterPro"/>
</dbReference>
<name>A0AAV3Z123_9GAST</name>
<feature type="compositionally biased region" description="Low complexity" evidence="1">
    <location>
        <begin position="665"/>
        <end position="678"/>
    </location>
</feature>
<dbReference type="InterPro" id="IPR004038">
    <property type="entry name" value="Ribosomal_eL8/eL30/eS12/Gad45"/>
</dbReference>
<dbReference type="GO" id="GO:0004526">
    <property type="term" value="F:ribonuclease P activity"/>
    <property type="evidence" value="ECO:0007669"/>
    <property type="project" value="TreeGrafter"/>
</dbReference>
<gene>
    <name evidence="3" type="ORF">PoB_001559500</name>
</gene>
<feature type="compositionally biased region" description="Low complexity" evidence="1">
    <location>
        <begin position="258"/>
        <end position="267"/>
    </location>
</feature>
<dbReference type="InterPro" id="IPR042848">
    <property type="entry name" value="Rpp38"/>
</dbReference>
<protein>
    <submittedName>
        <fullName evidence="3">Ribonuclease p protein subunit p38</fullName>
    </submittedName>
</protein>
<keyword evidence="4" id="KW-1185">Reference proteome</keyword>
<dbReference type="GO" id="GO:0005655">
    <property type="term" value="C:nucleolar ribonuclease P complex"/>
    <property type="evidence" value="ECO:0007669"/>
    <property type="project" value="InterPro"/>
</dbReference>
<dbReference type="EMBL" id="BLXT01001916">
    <property type="protein sequence ID" value="GFN89089.1"/>
    <property type="molecule type" value="Genomic_DNA"/>
</dbReference>
<proteinExistence type="predicted"/>
<feature type="compositionally biased region" description="Acidic residues" evidence="1">
    <location>
        <begin position="444"/>
        <end position="454"/>
    </location>
</feature>
<comment type="caution">
    <text evidence="3">The sequence shown here is derived from an EMBL/GenBank/DDBJ whole genome shotgun (WGS) entry which is preliminary data.</text>
</comment>
<evidence type="ECO:0000256" key="1">
    <source>
        <dbReference type="SAM" id="MobiDB-lite"/>
    </source>
</evidence>
<feature type="compositionally biased region" description="Basic residues" evidence="1">
    <location>
        <begin position="268"/>
        <end position="282"/>
    </location>
</feature>
<feature type="compositionally biased region" description="Basic and acidic residues" evidence="1">
    <location>
        <begin position="419"/>
        <end position="443"/>
    </location>
</feature>
<feature type="region of interest" description="Disordered" evidence="1">
    <location>
        <begin position="258"/>
        <end position="286"/>
    </location>
</feature>
<dbReference type="PANTHER" id="PTHR46948:SF1">
    <property type="entry name" value="RIBONUCLEASE P PROTEIN SUBUNIT P38"/>
    <property type="match status" value="1"/>
</dbReference>
<dbReference type="GO" id="GO:0001650">
    <property type="term" value="C:fibrillar center"/>
    <property type="evidence" value="ECO:0007669"/>
    <property type="project" value="TreeGrafter"/>
</dbReference>
<dbReference type="InterPro" id="IPR029064">
    <property type="entry name" value="Ribosomal_eL30-like_sf"/>
</dbReference>
<dbReference type="PANTHER" id="PTHR46948">
    <property type="entry name" value="RIBONUCLEASE P PROTEIN SUBUNIT P38"/>
    <property type="match status" value="1"/>
</dbReference>
<evidence type="ECO:0000259" key="2">
    <source>
        <dbReference type="Pfam" id="PF01248"/>
    </source>
</evidence>
<feature type="region of interest" description="Disordered" evidence="1">
    <location>
        <begin position="614"/>
        <end position="691"/>
    </location>
</feature>
<feature type="compositionally biased region" description="Polar residues" evidence="1">
    <location>
        <begin position="514"/>
        <end position="531"/>
    </location>
</feature>
<dbReference type="GO" id="GO:0033204">
    <property type="term" value="F:ribonuclease P RNA binding"/>
    <property type="evidence" value="ECO:0007669"/>
    <property type="project" value="TreeGrafter"/>
</dbReference>
<evidence type="ECO:0000313" key="3">
    <source>
        <dbReference type="EMBL" id="GFN89089.1"/>
    </source>
</evidence>
<dbReference type="Gene3D" id="3.30.1330.30">
    <property type="match status" value="1"/>
</dbReference>
<feature type="domain" description="Ribosomal protein eL8/eL30/eS12/Gadd45" evidence="2">
    <location>
        <begin position="78"/>
        <end position="152"/>
    </location>
</feature>
<dbReference type="Proteomes" id="UP000735302">
    <property type="component" value="Unassembled WGS sequence"/>
</dbReference>
<feature type="region of interest" description="Disordered" evidence="1">
    <location>
        <begin position="419"/>
        <end position="454"/>
    </location>
</feature>
<feature type="compositionally biased region" description="Basic and acidic residues" evidence="1">
    <location>
        <begin position="614"/>
        <end position="638"/>
    </location>
</feature>